<organism evidence="1 2">
    <name type="scientific">Diversispora epigaea</name>
    <dbReference type="NCBI Taxonomy" id="1348612"/>
    <lineage>
        <taxon>Eukaryota</taxon>
        <taxon>Fungi</taxon>
        <taxon>Fungi incertae sedis</taxon>
        <taxon>Mucoromycota</taxon>
        <taxon>Glomeromycotina</taxon>
        <taxon>Glomeromycetes</taxon>
        <taxon>Diversisporales</taxon>
        <taxon>Diversisporaceae</taxon>
        <taxon>Diversispora</taxon>
    </lineage>
</organism>
<comment type="caution">
    <text evidence="1">The sequence shown here is derived from an EMBL/GenBank/DDBJ whole genome shotgun (WGS) entry which is preliminary data.</text>
</comment>
<accession>A0A397JN32</accession>
<evidence type="ECO:0000313" key="1">
    <source>
        <dbReference type="EMBL" id="RHZ86343.1"/>
    </source>
</evidence>
<gene>
    <name evidence="1" type="ORF">Glove_52g142</name>
</gene>
<sequence length="270" mass="32115">MECFNNSIFNINYSIFGKWIIYYYRAWSRKDPKCILWEFDDFRLGKYPFDINSYNHFNGDVWRYWCYISVSTNELGFVACRIFGICVNAASVERLWSCMGFLQTNRRNRLMSSRALEMSKLRADIKYSHRLTSVTSKPSFNNTIFEIPEDCENNDQDIENNEENLIDGDDNLIDDDENLVDNENLDDENLIEDCDEEFENENIDQLNIENDFGEYLQGWVKMLREEKNAIDDDNYNDENIMMDNIIHPTVDINAKWELTNLFKNNLKLPF</sequence>
<dbReference type="SUPFAM" id="SSF53098">
    <property type="entry name" value="Ribonuclease H-like"/>
    <property type="match status" value="1"/>
</dbReference>
<dbReference type="InterPro" id="IPR012337">
    <property type="entry name" value="RNaseH-like_sf"/>
</dbReference>
<dbReference type="EMBL" id="PQFF01000049">
    <property type="protein sequence ID" value="RHZ86343.1"/>
    <property type="molecule type" value="Genomic_DNA"/>
</dbReference>
<proteinExistence type="predicted"/>
<dbReference type="AlphaFoldDB" id="A0A397JN32"/>
<name>A0A397JN32_9GLOM</name>
<evidence type="ECO:0008006" key="3">
    <source>
        <dbReference type="Google" id="ProtNLM"/>
    </source>
</evidence>
<dbReference type="OrthoDB" id="2431171at2759"/>
<keyword evidence="2" id="KW-1185">Reference proteome</keyword>
<reference evidence="1 2" key="1">
    <citation type="submission" date="2018-08" db="EMBL/GenBank/DDBJ databases">
        <title>Genome and evolution of the arbuscular mycorrhizal fungus Diversispora epigaea (formerly Glomus versiforme) and its bacterial endosymbionts.</title>
        <authorList>
            <person name="Sun X."/>
            <person name="Fei Z."/>
            <person name="Harrison M."/>
        </authorList>
    </citation>
    <scope>NUCLEOTIDE SEQUENCE [LARGE SCALE GENOMIC DNA]</scope>
    <source>
        <strain evidence="1 2">IT104</strain>
    </source>
</reference>
<evidence type="ECO:0000313" key="2">
    <source>
        <dbReference type="Proteomes" id="UP000266861"/>
    </source>
</evidence>
<dbReference type="Proteomes" id="UP000266861">
    <property type="component" value="Unassembled WGS sequence"/>
</dbReference>
<protein>
    <recommendedName>
        <fullName evidence="3">HAT C-terminal dimerisation domain-containing protein</fullName>
    </recommendedName>
</protein>
<dbReference type="STRING" id="1348612.A0A397JN32"/>